<evidence type="ECO:0000259" key="1">
    <source>
        <dbReference type="Pfam" id="PF20795"/>
    </source>
</evidence>
<organism evidence="2 3">
    <name type="scientific">Marininema halotolerans</name>
    <dbReference type="NCBI Taxonomy" id="1155944"/>
    <lineage>
        <taxon>Bacteria</taxon>
        <taxon>Bacillati</taxon>
        <taxon>Bacillota</taxon>
        <taxon>Bacilli</taxon>
        <taxon>Bacillales</taxon>
        <taxon>Thermoactinomycetaceae</taxon>
        <taxon>Marininema</taxon>
    </lineage>
</organism>
<dbReference type="RefSeq" id="WP_091833036.1">
    <property type="nucleotide sequence ID" value="NZ_FPAA01000001.1"/>
</dbReference>
<gene>
    <name evidence="2" type="ORF">SAMN05444972_101404</name>
</gene>
<evidence type="ECO:0000313" key="3">
    <source>
        <dbReference type="Proteomes" id="UP000198660"/>
    </source>
</evidence>
<accession>A0A1I6P7E9</accession>
<dbReference type="Pfam" id="PF20795">
    <property type="entry name" value="DUF6841"/>
    <property type="match status" value="1"/>
</dbReference>
<dbReference type="EMBL" id="FPAA01000001">
    <property type="protein sequence ID" value="SFS36038.1"/>
    <property type="molecule type" value="Genomic_DNA"/>
</dbReference>
<evidence type="ECO:0000313" key="2">
    <source>
        <dbReference type="EMBL" id="SFS36038.1"/>
    </source>
</evidence>
<reference evidence="3" key="1">
    <citation type="submission" date="2016-10" db="EMBL/GenBank/DDBJ databases">
        <authorList>
            <person name="Varghese N."/>
            <person name="Submissions S."/>
        </authorList>
    </citation>
    <scope>NUCLEOTIDE SEQUENCE [LARGE SCALE GENOMIC DNA]</scope>
    <source>
        <strain evidence="3">DSM 45789</strain>
    </source>
</reference>
<dbReference type="InterPro" id="IPR049219">
    <property type="entry name" value="DUF6841"/>
</dbReference>
<keyword evidence="3" id="KW-1185">Reference proteome</keyword>
<dbReference type="Proteomes" id="UP000198660">
    <property type="component" value="Unassembled WGS sequence"/>
</dbReference>
<name>A0A1I6P7E9_9BACL</name>
<proteinExistence type="predicted"/>
<protein>
    <submittedName>
        <fullName evidence="2">SnoaL-like domain-containing protein</fullName>
    </submittedName>
</protein>
<dbReference type="AlphaFoldDB" id="A0A1I6P7E9"/>
<feature type="domain" description="DUF6841" evidence="1">
    <location>
        <begin position="8"/>
        <end position="132"/>
    </location>
</feature>
<sequence>MNTTEHSLKEWFFNYADTYIRCARSSEEDLANLLKFFHVPLSMITDADFLMTQSQDELAQNLQAQLEQLRQLDYEDSRSTDEHFEIINNRAAWIRATWQRFNTKGEEIQRIRVTYWVNQTNQGWKITSMAIHHS</sequence>